<reference evidence="2" key="1">
    <citation type="submission" date="2019-02" db="EMBL/GenBank/DDBJ databases">
        <authorList>
            <person name="Pothier F.J."/>
        </authorList>
    </citation>
    <scope>NUCLEOTIDE SEQUENCE</scope>
    <source>
        <strain evidence="2">CI-1B</strain>
    </source>
</reference>
<keyword evidence="3" id="KW-1185">Reference proteome</keyword>
<accession>A0A508U0M2</accession>
<protein>
    <submittedName>
        <fullName evidence="2">Uncharacterized protein</fullName>
    </submittedName>
</protein>
<dbReference type="RefSeq" id="WP_172627132.1">
    <property type="nucleotide sequence ID" value="NZ_CAADFB020000043.1"/>
</dbReference>
<name>A0A508U0M2_9BRAD</name>
<dbReference type="EMBL" id="CAADFC020000035">
    <property type="protein sequence ID" value="VIO80291.1"/>
    <property type="molecule type" value="Genomic_DNA"/>
</dbReference>
<evidence type="ECO:0000256" key="1">
    <source>
        <dbReference type="SAM" id="MobiDB-lite"/>
    </source>
</evidence>
<proteinExistence type="predicted"/>
<gene>
    <name evidence="2" type="ORF">CI1B_83600</name>
</gene>
<evidence type="ECO:0000313" key="2">
    <source>
        <dbReference type="EMBL" id="VIO80291.1"/>
    </source>
</evidence>
<feature type="region of interest" description="Disordered" evidence="1">
    <location>
        <begin position="1"/>
        <end position="57"/>
    </location>
</feature>
<dbReference type="Proteomes" id="UP000328092">
    <property type="component" value="Unassembled WGS sequence"/>
</dbReference>
<evidence type="ECO:0000313" key="3">
    <source>
        <dbReference type="Proteomes" id="UP000328092"/>
    </source>
</evidence>
<comment type="caution">
    <text evidence="2">The sequence shown here is derived from an EMBL/GenBank/DDBJ whole genome shotgun (WGS) entry which is preliminary data.</text>
</comment>
<feature type="compositionally biased region" description="Basic and acidic residues" evidence="1">
    <location>
        <begin position="47"/>
        <end position="57"/>
    </location>
</feature>
<feature type="compositionally biased region" description="Basic and acidic residues" evidence="1">
    <location>
        <begin position="8"/>
        <end position="21"/>
    </location>
</feature>
<dbReference type="AlphaFoldDB" id="A0A508U0M2"/>
<sequence length="57" mass="6193">MTASGAKPKADQSAEKRRLDEALEEGLEETFPGSDPVNVTQPAPSKGDQHVRRSDKE</sequence>
<organism evidence="2 3">
    <name type="scientific">Bradyrhizobium ivorense</name>
    <dbReference type="NCBI Taxonomy" id="2511166"/>
    <lineage>
        <taxon>Bacteria</taxon>
        <taxon>Pseudomonadati</taxon>
        <taxon>Pseudomonadota</taxon>
        <taxon>Alphaproteobacteria</taxon>
        <taxon>Hyphomicrobiales</taxon>
        <taxon>Nitrobacteraceae</taxon>
        <taxon>Bradyrhizobium</taxon>
    </lineage>
</organism>